<reference evidence="1" key="1">
    <citation type="journal article" date="2014" name="Nat. Commun.">
        <title>The tobacco genome sequence and its comparison with those of tomato and potato.</title>
        <authorList>
            <person name="Sierro N."/>
            <person name="Battey J.N."/>
            <person name="Ouadi S."/>
            <person name="Bakaher N."/>
            <person name="Bovet L."/>
            <person name="Willig A."/>
            <person name="Goepfert S."/>
            <person name="Peitsch M.C."/>
            <person name="Ivanov N.V."/>
        </authorList>
    </citation>
    <scope>NUCLEOTIDE SEQUENCE [LARGE SCALE GENOMIC DNA]</scope>
</reference>
<accession>A0AC58TD91</accession>
<keyword evidence="1" id="KW-1185">Reference proteome</keyword>
<dbReference type="RefSeq" id="XP_075095185.1">
    <property type="nucleotide sequence ID" value="XM_075239084.1"/>
</dbReference>
<organism evidence="1 2">
    <name type="scientific">Nicotiana tabacum</name>
    <name type="common">Common tobacco</name>
    <dbReference type="NCBI Taxonomy" id="4097"/>
    <lineage>
        <taxon>Eukaryota</taxon>
        <taxon>Viridiplantae</taxon>
        <taxon>Streptophyta</taxon>
        <taxon>Embryophyta</taxon>
        <taxon>Tracheophyta</taxon>
        <taxon>Spermatophyta</taxon>
        <taxon>Magnoliopsida</taxon>
        <taxon>eudicotyledons</taxon>
        <taxon>Gunneridae</taxon>
        <taxon>Pentapetalae</taxon>
        <taxon>asterids</taxon>
        <taxon>lamiids</taxon>
        <taxon>Solanales</taxon>
        <taxon>Solanaceae</taxon>
        <taxon>Nicotianoideae</taxon>
        <taxon>Nicotianeae</taxon>
        <taxon>Nicotiana</taxon>
    </lineage>
</organism>
<proteinExistence type="predicted"/>
<name>A0AC58TD91_TOBAC</name>
<reference evidence="2" key="2">
    <citation type="submission" date="2025-08" db="UniProtKB">
        <authorList>
            <consortium name="RefSeq"/>
        </authorList>
    </citation>
    <scope>IDENTIFICATION</scope>
    <source>
        <tissue evidence="2">Leaf</tissue>
    </source>
</reference>
<gene>
    <name evidence="2" type="primary">LOC142173487</name>
</gene>
<dbReference type="Proteomes" id="UP000790787">
    <property type="component" value="Chromosome 19"/>
</dbReference>
<sequence length="141" mass="16466">MAFYSYLGTCSNNMAECMALLKGLQWYIDNGFNELVVESDSLLLVNMINVIKMTQAQVKEHIHKIRHLMAQGRCQFQHCYREANIIADKLASIGLMNRQERFFTQAISLSRNVKALLKNDQRDYDHFRMRTKSGHYPFDNV</sequence>
<evidence type="ECO:0000313" key="1">
    <source>
        <dbReference type="Proteomes" id="UP000790787"/>
    </source>
</evidence>
<protein>
    <submittedName>
        <fullName evidence="2">Uncharacterized protein LOC142173487</fullName>
    </submittedName>
</protein>
<evidence type="ECO:0000313" key="2">
    <source>
        <dbReference type="RefSeq" id="XP_075095185.1"/>
    </source>
</evidence>